<evidence type="ECO:0000256" key="8">
    <source>
        <dbReference type="ARBA" id="ARBA00023316"/>
    </source>
</evidence>
<keyword evidence="8 9" id="KW-0961">Cell wall biogenesis/degradation</keyword>
<feature type="domain" description="L,D-TPase catalytic" evidence="11">
    <location>
        <begin position="35"/>
        <end position="165"/>
    </location>
</feature>
<gene>
    <name evidence="12" type="ORF">JAO75_14115</name>
</gene>
<name>A0ABS0Y2K4_9HYPH</name>
<evidence type="ECO:0000256" key="5">
    <source>
        <dbReference type="ARBA" id="ARBA00022801"/>
    </source>
</evidence>
<dbReference type="PANTHER" id="PTHR30582">
    <property type="entry name" value="L,D-TRANSPEPTIDASE"/>
    <property type="match status" value="1"/>
</dbReference>
<dbReference type="PROSITE" id="PS52029">
    <property type="entry name" value="LD_TPASE"/>
    <property type="match status" value="1"/>
</dbReference>
<comment type="similarity">
    <text evidence="2">Belongs to the YkuD family.</text>
</comment>
<dbReference type="Pfam" id="PF03734">
    <property type="entry name" value="YkuD"/>
    <property type="match status" value="1"/>
</dbReference>
<keyword evidence="6 9" id="KW-0133">Cell shape</keyword>
<evidence type="ECO:0000256" key="6">
    <source>
        <dbReference type="ARBA" id="ARBA00022960"/>
    </source>
</evidence>
<dbReference type="InterPro" id="IPR005490">
    <property type="entry name" value="LD_TPept_cat_dom"/>
</dbReference>
<evidence type="ECO:0000259" key="11">
    <source>
        <dbReference type="PROSITE" id="PS52029"/>
    </source>
</evidence>
<dbReference type="InterPro" id="IPR038063">
    <property type="entry name" value="Transpep_catalytic_dom"/>
</dbReference>
<feature type="active site" description="Nucleophile" evidence="9">
    <location>
        <position position="141"/>
    </location>
</feature>
<accession>A0ABS0Y2K4</accession>
<dbReference type="EMBL" id="JAELXT010000014">
    <property type="protein sequence ID" value="MBJ6126539.1"/>
    <property type="molecule type" value="Genomic_DNA"/>
</dbReference>
<keyword evidence="13" id="KW-1185">Reference proteome</keyword>
<keyword evidence="4" id="KW-0808">Transferase</keyword>
<evidence type="ECO:0000313" key="13">
    <source>
        <dbReference type="Proteomes" id="UP000620670"/>
    </source>
</evidence>
<sequence>MSMRIAFAAILGLAVTATTASAREVVPFQAGVSPGTIVIKTAERRLYYVRGDGTALRYRVAVGKPGKQWFGEARIDGKYVRPAWSPPAEVKRDNPRLPDVIPGGAPNNPMGARALTLNLDEYAIHGTNRPSSIGTYASYGCIRMLNEDIVHLYDQVNVGTRVVVVP</sequence>
<evidence type="ECO:0000256" key="3">
    <source>
        <dbReference type="ARBA" id="ARBA00022676"/>
    </source>
</evidence>
<reference evidence="13" key="1">
    <citation type="submission" date="2020-12" db="EMBL/GenBank/DDBJ databases">
        <title>Hymenobacter sp.</title>
        <authorList>
            <person name="Kim M.K."/>
        </authorList>
    </citation>
    <scope>NUCLEOTIDE SEQUENCE [LARGE SCALE GENOMIC DNA]</scope>
    <source>
        <strain evidence="13">BT325</strain>
    </source>
</reference>
<dbReference type="PANTHER" id="PTHR30582:SF24">
    <property type="entry name" value="L,D-TRANSPEPTIDASE ERFK_SRFK-RELATED"/>
    <property type="match status" value="1"/>
</dbReference>
<feature type="chain" id="PRO_5046542571" evidence="10">
    <location>
        <begin position="23"/>
        <end position="166"/>
    </location>
</feature>
<organism evidence="12 13">
    <name type="scientific">Microvirga splendida</name>
    <dbReference type="NCBI Taxonomy" id="2795727"/>
    <lineage>
        <taxon>Bacteria</taxon>
        <taxon>Pseudomonadati</taxon>
        <taxon>Pseudomonadota</taxon>
        <taxon>Alphaproteobacteria</taxon>
        <taxon>Hyphomicrobiales</taxon>
        <taxon>Methylobacteriaceae</taxon>
        <taxon>Microvirga</taxon>
    </lineage>
</organism>
<feature type="signal peptide" evidence="10">
    <location>
        <begin position="1"/>
        <end position="22"/>
    </location>
</feature>
<evidence type="ECO:0000256" key="10">
    <source>
        <dbReference type="SAM" id="SignalP"/>
    </source>
</evidence>
<dbReference type="SUPFAM" id="SSF141523">
    <property type="entry name" value="L,D-transpeptidase catalytic domain-like"/>
    <property type="match status" value="1"/>
</dbReference>
<dbReference type="Gene3D" id="2.40.440.10">
    <property type="entry name" value="L,D-transpeptidase catalytic domain-like"/>
    <property type="match status" value="1"/>
</dbReference>
<proteinExistence type="inferred from homology"/>
<protein>
    <submittedName>
        <fullName evidence="12">L,D-transpeptidase</fullName>
    </submittedName>
</protein>
<dbReference type="InterPro" id="IPR050979">
    <property type="entry name" value="LD-transpeptidase"/>
</dbReference>
<dbReference type="Proteomes" id="UP000620670">
    <property type="component" value="Unassembled WGS sequence"/>
</dbReference>
<keyword evidence="3" id="KW-0328">Glycosyltransferase</keyword>
<keyword evidence="7 9" id="KW-0573">Peptidoglycan synthesis</keyword>
<dbReference type="CDD" id="cd16913">
    <property type="entry name" value="YkuD_like"/>
    <property type="match status" value="1"/>
</dbReference>
<evidence type="ECO:0000256" key="2">
    <source>
        <dbReference type="ARBA" id="ARBA00005992"/>
    </source>
</evidence>
<comment type="pathway">
    <text evidence="1 9">Cell wall biogenesis; peptidoglycan biosynthesis.</text>
</comment>
<keyword evidence="5" id="KW-0378">Hydrolase</keyword>
<evidence type="ECO:0000256" key="7">
    <source>
        <dbReference type="ARBA" id="ARBA00022984"/>
    </source>
</evidence>
<dbReference type="RefSeq" id="WP_199049781.1">
    <property type="nucleotide sequence ID" value="NZ_JAELXT010000014.1"/>
</dbReference>
<feature type="active site" description="Proton donor/acceptor" evidence="9">
    <location>
        <position position="125"/>
    </location>
</feature>
<keyword evidence="10" id="KW-0732">Signal</keyword>
<evidence type="ECO:0000313" key="12">
    <source>
        <dbReference type="EMBL" id="MBJ6126539.1"/>
    </source>
</evidence>
<evidence type="ECO:0000256" key="4">
    <source>
        <dbReference type="ARBA" id="ARBA00022679"/>
    </source>
</evidence>
<evidence type="ECO:0000256" key="1">
    <source>
        <dbReference type="ARBA" id="ARBA00004752"/>
    </source>
</evidence>
<comment type="caution">
    <text evidence="12">The sequence shown here is derived from an EMBL/GenBank/DDBJ whole genome shotgun (WGS) entry which is preliminary data.</text>
</comment>
<evidence type="ECO:0000256" key="9">
    <source>
        <dbReference type="PROSITE-ProRule" id="PRU01373"/>
    </source>
</evidence>